<organism evidence="11 12">
    <name type="scientific">Rhodococcoides kroppenstedtii</name>
    <dbReference type="NCBI Taxonomy" id="293050"/>
    <lineage>
        <taxon>Bacteria</taxon>
        <taxon>Bacillati</taxon>
        <taxon>Actinomycetota</taxon>
        <taxon>Actinomycetes</taxon>
        <taxon>Mycobacteriales</taxon>
        <taxon>Nocardiaceae</taxon>
        <taxon>Rhodococcoides</taxon>
    </lineage>
</organism>
<keyword evidence="12" id="KW-1185">Reference proteome</keyword>
<comment type="similarity">
    <text evidence="8">Belongs to the glycosyltransferase 2 family. CrtQ subfamily.</text>
</comment>
<keyword evidence="3" id="KW-0328">Glycosyltransferase</keyword>
<dbReference type="SUPFAM" id="SSF53448">
    <property type="entry name" value="Nucleotide-diphospho-sugar transferases"/>
    <property type="match status" value="1"/>
</dbReference>
<evidence type="ECO:0000256" key="7">
    <source>
        <dbReference type="ARBA" id="ARBA00037904"/>
    </source>
</evidence>
<evidence type="ECO:0000313" key="11">
    <source>
        <dbReference type="EMBL" id="MBY6320813.1"/>
    </source>
</evidence>
<keyword evidence="5" id="KW-0472">Membrane</keyword>
<accession>A0ABS7NT73</accession>
<reference evidence="11 12" key="1">
    <citation type="submission" date="2020-06" db="EMBL/GenBank/DDBJ databases">
        <title>Taxonomy, biology and ecology of Rhodococcus bacteria occurring in California pistachio and other woody hosts as revealed by genome sequence analyses.</title>
        <authorList>
            <person name="Gai Y."/>
            <person name="Riely B."/>
        </authorList>
    </citation>
    <scope>NUCLEOTIDE SEQUENCE [LARGE SCALE GENOMIC DNA]</scope>
    <source>
        <strain evidence="11 12">BP-284</strain>
    </source>
</reference>
<evidence type="ECO:0000256" key="5">
    <source>
        <dbReference type="ARBA" id="ARBA00023136"/>
    </source>
</evidence>
<proteinExistence type="inferred from homology"/>
<dbReference type="EMBL" id="JABUKG010000007">
    <property type="protein sequence ID" value="MBY6320813.1"/>
    <property type="molecule type" value="Genomic_DNA"/>
</dbReference>
<dbReference type="Proteomes" id="UP001520140">
    <property type="component" value="Unassembled WGS sequence"/>
</dbReference>
<gene>
    <name evidence="11" type="ORF">HQ605_08275</name>
</gene>
<dbReference type="CDD" id="cd00761">
    <property type="entry name" value="Glyco_tranf_GTA_type"/>
    <property type="match status" value="1"/>
</dbReference>
<comment type="function">
    <text evidence="6">Catalyzes the glycosylation of 4,4'-diaponeurosporenoate, i.e. the esterification of glucose at the C1'' position with the carboxyl group of 4,4'-diaponeurosporenic acid, to form glycosyl-4,4'-diaponeurosporenoate. This is a step in the biosynthesis of staphyloxanthin, an orange pigment present in most staphylococci strains.</text>
</comment>
<dbReference type="PANTHER" id="PTHR43646">
    <property type="entry name" value="GLYCOSYLTRANSFERASE"/>
    <property type="match status" value="1"/>
</dbReference>
<dbReference type="Pfam" id="PF00535">
    <property type="entry name" value="Glycos_transf_2"/>
    <property type="match status" value="1"/>
</dbReference>
<evidence type="ECO:0000313" key="12">
    <source>
        <dbReference type="Proteomes" id="UP001520140"/>
    </source>
</evidence>
<dbReference type="InterPro" id="IPR029044">
    <property type="entry name" value="Nucleotide-diphossugar_trans"/>
</dbReference>
<evidence type="ECO:0000256" key="9">
    <source>
        <dbReference type="ARBA" id="ARBA00040345"/>
    </source>
</evidence>
<sequence>MADTGARTPLTLSVVVPAFDEGDAIEPCLTRLAAQTVPPSRIIVVDNGSRDDTVARVRRFADRSPVPVDVLSEPTKGTVHARTRGYDAVTSDLIGRIDVDTHVEPDWAARIVDFFTDHGETYSAASGFCVAYDLPFQDRFARVHRSLSESAQTLLDAGGDIDNGRLFGSNMALSRAAWRDVRADLEDSTAKFEDLDLSLTLTEHGHRIALVPFLSAPISGRRYLTPIRHYVRYALREMTTYDRHGLPAEKRKAWVRLATVTMPFYLVMWIPFRAYDPERGSFSMRRLARSVVGARRLGWT</sequence>
<evidence type="ECO:0000256" key="3">
    <source>
        <dbReference type="ARBA" id="ARBA00022676"/>
    </source>
</evidence>
<comment type="pathway">
    <text evidence="7">Carotenoid biosynthesis; staphyloxanthin biosynthesis; staphyloxanthin from farnesyl diphosphate: step 4/5.</text>
</comment>
<evidence type="ECO:0000259" key="10">
    <source>
        <dbReference type="Pfam" id="PF00535"/>
    </source>
</evidence>
<comment type="subcellular location">
    <subcellularLocation>
        <location evidence="1">Cell membrane</location>
    </subcellularLocation>
</comment>
<evidence type="ECO:0000256" key="6">
    <source>
        <dbReference type="ARBA" id="ARBA00037281"/>
    </source>
</evidence>
<feature type="domain" description="Glycosyltransferase 2-like" evidence="10">
    <location>
        <begin position="13"/>
        <end position="176"/>
    </location>
</feature>
<protein>
    <recommendedName>
        <fullName evidence="9">4,4'-diaponeurosporenoate glycosyltransferase</fullName>
    </recommendedName>
</protein>
<dbReference type="Gene3D" id="3.90.550.10">
    <property type="entry name" value="Spore Coat Polysaccharide Biosynthesis Protein SpsA, Chain A"/>
    <property type="match status" value="1"/>
</dbReference>
<comment type="caution">
    <text evidence="11">The sequence shown here is derived from an EMBL/GenBank/DDBJ whole genome shotgun (WGS) entry which is preliminary data.</text>
</comment>
<evidence type="ECO:0000256" key="8">
    <source>
        <dbReference type="ARBA" id="ARBA00038120"/>
    </source>
</evidence>
<name>A0ABS7NT73_9NOCA</name>
<evidence type="ECO:0000256" key="2">
    <source>
        <dbReference type="ARBA" id="ARBA00022475"/>
    </source>
</evidence>
<evidence type="ECO:0000256" key="1">
    <source>
        <dbReference type="ARBA" id="ARBA00004236"/>
    </source>
</evidence>
<dbReference type="RefSeq" id="WP_068099603.1">
    <property type="nucleotide sequence ID" value="NZ_JABUKE010000007.1"/>
</dbReference>
<keyword evidence="4" id="KW-0808">Transferase</keyword>
<evidence type="ECO:0000256" key="4">
    <source>
        <dbReference type="ARBA" id="ARBA00022679"/>
    </source>
</evidence>
<keyword evidence="2" id="KW-1003">Cell membrane</keyword>
<dbReference type="InterPro" id="IPR001173">
    <property type="entry name" value="Glyco_trans_2-like"/>
</dbReference>
<dbReference type="PANTHER" id="PTHR43646:SF2">
    <property type="entry name" value="GLYCOSYLTRANSFERASE 2-LIKE DOMAIN-CONTAINING PROTEIN"/>
    <property type="match status" value="1"/>
</dbReference>